<feature type="signal peptide" evidence="2">
    <location>
        <begin position="1"/>
        <end position="21"/>
    </location>
</feature>
<dbReference type="AlphaFoldDB" id="A0A1G7TAK8"/>
<feature type="compositionally biased region" description="Basic and acidic residues" evidence="1">
    <location>
        <begin position="606"/>
        <end position="619"/>
    </location>
</feature>
<dbReference type="InterPro" id="IPR037228">
    <property type="entry name" value="PhtA_dom_sf"/>
</dbReference>
<gene>
    <name evidence="3" type="ORF">SAMN05421791_10568</name>
</gene>
<feature type="compositionally biased region" description="Polar residues" evidence="1">
    <location>
        <begin position="636"/>
        <end position="647"/>
    </location>
</feature>
<organism evidence="3 4">
    <name type="scientific">Facklamia miroungae</name>
    <dbReference type="NCBI Taxonomy" id="120956"/>
    <lineage>
        <taxon>Bacteria</taxon>
        <taxon>Bacillati</taxon>
        <taxon>Bacillota</taxon>
        <taxon>Bacilli</taxon>
        <taxon>Lactobacillales</taxon>
        <taxon>Aerococcaceae</taxon>
        <taxon>Facklamia</taxon>
    </lineage>
</organism>
<accession>A0A1G7TAK8</accession>
<dbReference type="SUPFAM" id="SSF142887">
    <property type="entry name" value="PhtA domain-like"/>
    <property type="match status" value="4"/>
</dbReference>
<feature type="chain" id="PRO_5039295859" evidence="2">
    <location>
        <begin position="22"/>
        <end position="1170"/>
    </location>
</feature>
<evidence type="ECO:0000256" key="2">
    <source>
        <dbReference type="SAM" id="SignalP"/>
    </source>
</evidence>
<feature type="region of interest" description="Disordered" evidence="1">
    <location>
        <begin position="302"/>
        <end position="328"/>
    </location>
</feature>
<dbReference type="OrthoDB" id="3264350at2"/>
<sequence>MKRSKLLLSSAALLTFLSLNGPIHSIKAQDTKDSAINYIEGGEETNQDTQSSIESRTMEEISMEEGIAGEQIIVQINSEGYVTSHGDHYHYFNGEVPADAIFSEAVLAPSDYQFKQEDLISETDEGKIVLFNDQYYLYLENIDQAKNLRHLEEVLLQSYGMDPSDARAIYDLIEEYKLGEDAIITYELERSPQEVADAKGIEGEHVVVYLTEEEFVTNHAFDLHVFYGQVDPEATFSEKLLTPEDYQLNQEDIIAEIKNGYIVKVEDQFMVYIAPEDRDQADNIRSFEEIEEQAASSHQLFKQTGGVRKDQSNTVAPGEVGGSGSRNANGAYVTDDGYVFSPYDVIQDLGNGFIVPHGDHFHFIPKSDLTPQELAIAHSVLSGTGSNKKNGTVGQNEKMDSILHDKPINHEGPYTTDDGYVFSVESITKVTQTGLIAAHGSHFHFVPFAHLNKGELAQTQAYIQQKFGIKRNLLAEFGLANDKNHSDHLDNKQPEKNEDSSSVKPKPGKPEVKTEYQRLLAKLYALPANQRHTESDGLVFDPELVTDEIDGDFVMPHGDHFHVIPRSSLSELEIKLAEMKLGKSHSGDNKPQKPEDSHPSQPKPDQPGHEEPADPEKPSQPDQEEPADPEKPSQPEKPNQPESPDQSVTKEKVDFLAKNYKKSAKGKDGKAYTTDDGYIFTPESILNYSEKGLTAEHEGHTHFIPFGDLEDSELKAAADFINNRQIEEAEESKYTQAEIDAKLAYVSLENGVAIEDLEINGNEVIIPHGNHSHTANLDKIPTELNRQAYASDEEYQTKLITLKMSEVSRNKKYIDVWRKDATIYALTTDYQVEELPLDTVELPIKYDKVSLKDVKTGEDPLFEKKVYVAKKYKVKPSDMFIYNGRIKVGDFNLVIDEIDVTEPIEADDTSSDADEEPIEDEKPVKEDTDRQAVINFIKNYYGPAVKSVNYGKGFGYIVSPAAGGDNILISEAQAKQAMEANGTLPELDAWSIEEESYAVKRTSSERTTNKKSSLGKQTNKKAVSPKPAAKKPLAKKPAIDHEVIKNTEGKKSDKHKAISQPTNDQLKHFVANYYGVNPVSVQIFAGKVIVSNPNPAFENLVIAQQLVIAAYNGQSTLPAMPQTQPFVEENSMEEVSKEAENEPASTFENSEEVNEPIETTSVLETELSHP</sequence>
<keyword evidence="4" id="KW-1185">Reference proteome</keyword>
<dbReference type="Proteomes" id="UP000199708">
    <property type="component" value="Unassembled WGS sequence"/>
</dbReference>
<evidence type="ECO:0000313" key="4">
    <source>
        <dbReference type="Proteomes" id="UP000199708"/>
    </source>
</evidence>
<dbReference type="InterPro" id="IPR006270">
    <property type="entry name" value="Strep_his_triad_rpt"/>
</dbReference>
<feature type="region of interest" description="Disordered" evidence="1">
    <location>
        <begin position="1128"/>
        <end position="1170"/>
    </location>
</feature>
<evidence type="ECO:0000313" key="3">
    <source>
        <dbReference type="EMBL" id="SDG32336.1"/>
    </source>
</evidence>
<feature type="compositionally biased region" description="Basic and acidic residues" evidence="1">
    <location>
        <begin position="1037"/>
        <end position="1051"/>
    </location>
</feature>
<dbReference type="STRING" id="120956.SAMN05421791_10568"/>
<dbReference type="RefSeq" id="WP_090289980.1">
    <property type="nucleotide sequence ID" value="NZ_FNCK01000005.1"/>
</dbReference>
<keyword evidence="2" id="KW-0732">Signal</keyword>
<evidence type="ECO:0000256" key="1">
    <source>
        <dbReference type="SAM" id="MobiDB-lite"/>
    </source>
</evidence>
<feature type="region of interest" description="Disordered" evidence="1">
    <location>
        <begin position="904"/>
        <end position="926"/>
    </location>
</feature>
<dbReference type="InterPro" id="IPR023832">
    <property type="entry name" value="His_triad_protein"/>
</dbReference>
<proteinExistence type="predicted"/>
<feature type="region of interest" description="Disordered" evidence="1">
    <location>
        <begin position="998"/>
        <end position="1059"/>
    </location>
</feature>
<dbReference type="NCBIfam" id="TIGR01363">
    <property type="entry name" value="strep_his_triad"/>
    <property type="match status" value="4"/>
</dbReference>
<name>A0A1G7TAK8_9LACT</name>
<feature type="compositionally biased region" description="Acidic residues" evidence="1">
    <location>
        <begin position="904"/>
        <end position="919"/>
    </location>
</feature>
<feature type="region of interest" description="Disordered" evidence="1">
    <location>
        <begin position="484"/>
        <end position="512"/>
    </location>
</feature>
<feature type="compositionally biased region" description="Basic and acidic residues" evidence="1">
    <location>
        <begin position="484"/>
        <end position="501"/>
    </location>
</feature>
<reference evidence="3 4" key="1">
    <citation type="submission" date="2016-10" db="EMBL/GenBank/DDBJ databases">
        <authorList>
            <person name="de Groot N.N."/>
        </authorList>
    </citation>
    <scope>NUCLEOTIDE SEQUENCE [LARGE SCALE GENOMIC DNA]</scope>
    <source>
        <strain evidence="3 4">ATCC BAA-466</strain>
    </source>
</reference>
<dbReference type="Gene3D" id="3.10.50.90">
    <property type="match status" value="4"/>
</dbReference>
<protein>
    <submittedName>
        <fullName evidence="3">Histidine triad protein</fullName>
    </submittedName>
</protein>
<dbReference type="EMBL" id="FNCK01000005">
    <property type="protein sequence ID" value="SDG32336.1"/>
    <property type="molecule type" value="Genomic_DNA"/>
</dbReference>
<feature type="compositionally biased region" description="Basic and acidic residues" evidence="1">
    <location>
        <begin position="581"/>
        <end position="598"/>
    </location>
</feature>
<dbReference type="Pfam" id="PF04270">
    <property type="entry name" value="Strep_his_triad"/>
    <property type="match status" value="6"/>
</dbReference>
<feature type="region of interest" description="Disordered" evidence="1">
    <location>
        <begin position="581"/>
        <end position="650"/>
    </location>
</feature>